<dbReference type="Pfam" id="PF04542">
    <property type="entry name" value="Sigma70_r2"/>
    <property type="match status" value="1"/>
</dbReference>
<dbReference type="Proteomes" id="UP000429785">
    <property type="component" value="Unassembled WGS sequence"/>
</dbReference>
<dbReference type="AlphaFoldDB" id="A0A6I1E5C9"/>
<name>A0A6I1E5C9_9FLAO</name>
<evidence type="ECO:0000256" key="1">
    <source>
        <dbReference type="SAM" id="Coils"/>
    </source>
</evidence>
<gene>
    <name evidence="5" type="ORF">F8C76_13145</name>
</gene>
<dbReference type="InterPro" id="IPR013324">
    <property type="entry name" value="RNA_pol_sigma_r3/r4-like"/>
</dbReference>
<dbReference type="GO" id="GO:0003677">
    <property type="term" value="F:DNA binding"/>
    <property type="evidence" value="ECO:0007669"/>
    <property type="project" value="InterPro"/>
</dbReference>
<dbReference type="SUPFAM" id="SSF88659">
    <property type="entry name" value="Sigma3 and sigma4 domains of RNA polymerase sigma factors"/>
    <property type="match status" value="1"/>
</dbReference>
<evidence type="ECO:0000313" key="5">
    <source>
        <dbReference type="EMBL" id="KAB7528796.1"/>
    </source>
</evidence>
<dbReference type="GO" id="GO:0016987">
    <property type="term" value="F:sigma factor activity"/>
    <property type="evidence" value="ECO:0007669"/>
    <property type="project" value="InterPro"/>
</dbReference>
<accession>A0A6I1E5C9</accession>
<reference evidence="5 6" key="1">
    <citation type="submission" date="2019-10" db="EMBL/GenBank/DDBJ databases">
        <title>Muricauda olearia CL-SS4 JCM15563 genome.</title>
        <authorList>
            <person name="Liu L."/>
        </authorList>
    </citation>
    <scope>NUCLEOTIDE SEQUENCE [LARGE SCALE GENOMIC DNA]</scope>
    <source>
        <strain evidence="5 6">CL-SS4</strain>
    </source>
</reference>
<feature type="domain" description="RNA polymerase sigma factor 70 region 4 type 2" evidence="3">
    <location>
        <begin position="185"/>
        <end position="235"/>
    </location>
</feature>
<dbReference type="Pfam" id="PF20239">
    <property type="entry name" value="DUF6596"/>
    <property type="match status" value="1"/>
</dbReference>
<dbReference type="InterPro" id="IPR014284">
    <property type="entry name" value="RNA_pol_sigma-70_dom"/>
</dbReference>
<evidence type="ECO:0000259" key="4">
    <source>
        <dbReference type="Pfam" id="PF20239"/>
    </source>
</evidence>
<dbReference type="InterPro" id="IPR013325">
    <property type="entry name" value="RNA_pol_sigma_r2"/>
</dbReference>
<feature type="domain" description="DUF6596" evidence="4">
    <location>
        <begin position="254"/>
        <end position="355"/>
    </location>
</feature>
<evidence type="ECO:0000313" key="6">
    <source>
        <dbReference type="Proteomes" id="UP000429785"/>
    </source>
</evidence>
<dbReference type="NCBIfam" id="TIGR02937">
    <property type="entry name" value="sigma70-ECF"/>
    <property type="match status" value="1"/>
</dbReference>
<comment type="caution">
    <text evidence="5">The sequence shown here is derived from an EMBL/GenBank/DDBJ whole genome shotgun (WGS) entry which is preliminary data.</text>
</comment>
<dbReference type="OrthoDB" id="9780299at2"/>
<evidence type="ECO:0000259" key="3">
    <source>
        <dbReference type="Pfam" id="PF08281"/>
    </source>
</evidence>
<organism evidence="5 6">
    <name type="scientific">Flagellimonas olearia</name>
    <dbReference type="NCBI Taxonomy" id="552546"/>
    <lineage>
        <taxon>Bacteria</taxon>
        <taxon>Pseudomonadati</taxon>
        <taxon>Bacteroidota</taxon>
        <taxon>Flavobacteriia</taxon>
        <taxon>Flavobacteriales</taxon>
        <taxon>Flavobacteriaceae</taxon>
        <taxon>Flagellimonas</taxon>
    </lineage>
</organism>
<proteinExistence type="predicted"/>
<feature type="domain" description="RNA polymerase sigma-70 region 2" evidence="2">
    <location>
        <begin position="81"/>
        <end position="149"/>
    </location>
</feature>
<dbReference type="Gene3D" id="1.10.10.10">
    <property type="entry name" value="Winged helix-like DNA-binding domain superfamily/Winged helix DNA-binding domain"/>
    <property type="match status" value="1"/>
</dbReference>
<dbReference type="InterPro" id="IPR036388">
    <property type="entry name" value="WH-like_DNA-bd_sf"/>
</dbReference>
<dbReference type="EMBL" id="WELG01000002">
    <property type="protein sequence ID" value="KAB7528796.1"/>
    <property type="molecule type" value="Genomic_DNA"/>
</dbReference>
<dbReference type="PANTHER" id="PTHR47756">
    <property type="entry name" value="BLL6612 PROTEIN-RELATED"/>
    <property type="match status" value="1"/>
</dbReference>
<sequence length="484" mass="56237">MTRLWRFPRAVPFLIMREALWRYVRSFPWNTDVQKVISSETRNLLWQFYHLDFSHSFEMTQLRKSLLKVMSQDHHATVEHLFRQEYGKVVALLTHKFGTSHLEQIEDATQDTFVKAMQVWAYKSVPDNPTAWLYRVASNRLIDVLRRDKKMDFHDTEQLSQHNATEQDGNPTLDTTLSDSQLKMIFACCHPALSQEYQIVLSLKLIGGFSNKELAEALLKKEEAVAKSFTRAKKKFREEVRMLKIPVEMGLQSRLFRVLQVIYLLFSEGYAATSGALIIKRDICYEALRLALLMQQNTYCQHPNLEALIALMCFHASRFDARLDDEGALVTLEHQDRSKYNQELIVIGMRHLERAGTQDRTPSKYHLEAARSYYHSTAKSFAETDWKNILYLYDLQLKLEPSSIVALHRIVAFAKMHGAEKALGELRQLEQKNNFADQALFHAIKAELYFDLGKTKEQRAALERAIALTENELVKAHYRKKMGT</sequence>
<dbReference type="PANTHER" id="PTHR47756:SF2">
    <property type="entry name" value="BLL6612 PROTEIN"/>
    <property type="match status" value="1"/>
</dbReference>
<keyword evidence="1" id="KW-0175">Coiled coil</keyword>
<dbReference type="Pfam" id="PF08281">
    <property type="entry name" value="Sigma70_r4_2"/>
    <property type="match status" value="1"/>
</dbReference>
<evidence type="ECO:0000259" key="2">
    <source>
        <dbReference type="Pfam" id="PF04542"/>
    </source>
</evidence>
<dbReference type="InterPro" id="IPR007627">
    <property type="entry name" value="RNA_pol_sigma70_r2"/>
</dbReference>
<dbReference type="GO" id="GO:0006352">
    <property type="term" value="P:DNA-templated transcription initiation"/>
    <property type="evidence" value="ECO:0007669"/>
    <property type="project" value="InterPro"/>
</dbReference>
<dbReference type="InterPro" id="IPR013249">
    <property type="entry name" value="RNA_pol_sigma70_r4_t2"/>
</dbReference>
<feature type="coiled-coil region" evidence="1">
    <location>
        <begin position="419"/>
        <end position="472"/>
    </location>
</feature>
<protein>
    <submittedName>
        <fullName evidence="5">Sigma-70 family RNA polymerase sigma factor</fullName>
    </submittedName>
</protein>
<dbReference type="Gene3D" id="1.10.1740.10">
    <property type="match status" value="1"/>
</dbReference>
<dbReference type="InterPro" id="IPR046531">
    <property type="entry name" value="DUF6596"/>
</dbReference>
<dbReference type="SUPFAM" id="SSF88946">
    <property type="entry name" value="Sigma2 domain of RNA polymerase sigma factors"/>
    <property type="match status" value="1"/>
</dbReference>